<dbReference type="EMBL" id="JACHMH010000001">
    <property type="protein sequence ID" value="MBB4681775.1"/>
    <property type="molecule type" value="Genomic_DNA"/>
</dbReference>
<name>A0A7W7CID8_9PSEU</name>
<accession>A0A7W7CID8</accession>
<dbReference type="InterPro" id="IPR054567">
    <property type="entry name" value="NNH7"/>
</dbReference>
<keyword evidence="3" id="KW-1185">Reference proteome</keyword>
<dbReference type="Gene3D" id="3.40.50.300">
    <property type="entry name" value="P-loop containing nucleotide triphosphate hydrolases"/>
    <property type="match status" value="1"/>
</dbReference>
<dbReference type="Pfam" id="PF22738">
    <property type="entry name" value="NNH7"/>
    <property type="match status" value="1"/>
</dbReference>
<proteinExistence type="predicted"/>
<evidence type="ECO:0000313" key="3">
    <source>
        <dbReference type="Proteomes" id="UP000533598"/>
    </source>
</evidence>
<dbReference type="SUPFAM" id="SSF52540">
    <property type="entry name" value="P-loop containing nucleoside triphosphate hydrolases"/>
    <property type="match status" value="1"/>
</dbReference>
<comment type="caution">
    <text evidence="2">The sequence shown here is derived from an EMBL/GenBank/DDBJ whole genome shotgun (WGS) entry which is preliminary data.</text>
</comment>
<evidence type="ECO:0000313" key="2">
    <source>
        <dbReference type="EMBL" id="MBB4681775.1"/>
    </source>
</evidence>
<evidence type="ECO:0000259" key="1">
    <source>
        <dbReference type="Pfam" id="PF22738"/>
    </source>
</evidence>
<protein>
    <recommendedName>
        <fullName evidence="1">NACHT N-terminal Helical domain-containing protein</fullName>
    </recommendedName>
</protein>
<dbReference type="InterPro" id="IPR027417">
    <property type="entry name" value="P-loop_NTPase"/>
</dbReference>
<dbReference type="AlphaFoldDB" id="A0A7W7CID8"/>
<feature type="domain" description="NACHT N-terminal Helical" evidence="1">
    <location>
        <begin position="3"/>
        <end position="208"/>
    </location>
</feature>
<organism evidence="2 3">
    <name type="scientific">Crossiella cryophila</name>
    <dbReference type="NCBI Taxonomy" id="43355"/>
    <lineage>
        <taxon>Bacteria</taxon>
        <taxon>Bacillati</taxon>
        <taxon>Actinomycetota</taxon>
        <taxon>Actinomycetes</taxon>
        <taxon>Pseudonocardiales</taxon>
        <taxon>Pseudonocardiaceae</taxon>
        <taxon>Crossiella</taxon>
    </lineage>
</organism>
<dbReference type="RefSeq" id="WP_185008600.1">
    <property type="nucleotide sequence ID" value="NZ_BAAAUI010000063.1"/>
</dbReference>
<reference evidence="2 3" key="1">
    <citation type="submission" date="2020-08" db="EMBL/GenBank/DDBJ databases">
        <title>Sequencing the genomes of 1000 actinobacteria strains.</title>
        <authorList>
            <person name="Klenk H.-P."/>
        </authorList>
    </citation>
    <scope>NUCLEOTIDE SEQUENCE [LARGE SCALE GENOMIC DNA]</scope>
    <source>
        <strain evidence="2 3">DSM 44230</strain>
    </source>
</reference>
<sequence>MRRILNYRDAVRLLGDGQSPAVAWLDRVASTAMLAAAPGSAEVLGWFDAKSDLIRHGHDLVTGLSERLRGLHRFDRTQRLEAAHAIIVTTAFCTACADLPLPEADRPAGRFGTLVEHLLTTPLPLPSPEHPYEHNLATLRGHYRDRAAELCDELPALAVWDTWTETERGRVSTALLKVVPDNAIRHYEAQFRQLAADCPELACWANLIDHQATRGTISTGLAALSERLDQIATGRLPDDRRAELTRRYQARLSRPVLIGGDLPAHLRIPALEKAYVDPLFRAMAAEGRSPAHESEWRKLPDRDDIHDFLTGYLTNPVAVQLPLLVLGQPGSGKSMLTSVLAARLPATDFLPVRVPLRDVAAESDIQSQIEQAIRADTGESLSWPVFARSAGDALPVVLLDGFDELLQATGVSQSNYLEKVQEFQERESDTGRPVAVLVTTRTSVADRARVPDGCVALRLEPFDEPRVRTWLDTWNTANAGPGFTALPAEVALHHPDLATQPLLLLMLALYHSEGGALTAEAGLSQSELYERLLFRFARREVVKTQNALPDNEIRRSIEEELRRLSVVAYGMFNRGTQWIAESDLESDLAALPGPTRKTVATQSLQADLTEAEQTLGRFFFIHRAEASRDDRRLRTYEFLHATFGEYLVARFTWKVLQGLVAQEKAIADDPYSTTEVNDDLLHALISFEPLSSRKPVISFLTELASRLDDPTRQATSALLTRLFEAAHQERPPRRHAAYRPGPRQVTARHAAYSVNLLLLSVIVDEEVPVSAYGRWYQEAQLWHSQLGGPGWLSILDTITVSVRQSQPEPIAWARLIRTDDPPPTVDLRIVFGESKEHGTVYGRGDQDPQHIQRRNNLLGMESALLHATEPLLRRLGSVINNFPCVDGVVEPSPARRIMDLWTLSADRVTLPNRIAHYHHALDFLTGVGGKSLPASEQEQYLTLVLERLAADTDLDAAALEELLARAWRKQLSGSNPIHRRCTRILDDLRSEG</sequence>
<gene>
    <name evidence="2" type="ORF">HNR67_007893</name>
</gene>
<dbReference type="Proteomes" id="UP000533598">
    <property type="component" value="Unassembled WGS sequence"/>
</dbReference>